<accession>A0A9X9I5I9</accession>
<dbReference type="SUPFAM" id="SSF101967">
    <property type="entry name" value="Adhesin YadA, collagen-binding domain"/>
    <property type="match status" value="4"/>
</dbReference>
<evidence type="ECO:0000313" key="3">
    <source>
        <dbReference type="Proteomes" id="UP001057336"/>
    </source>
</evidence>
<proteinExistence type="predicted"/>
<dbReference type="Gene3D" id="2.20.70.140">
    <property type="match status" value="4"/>
</dbReference>
<protein>
    <recommendedName>
        <fullName evidence="1">Trimeric autotransporter adhesin YadA-like stalk domain-containing protein</fullName>
    </recommendedName>
</protein>
<dbReference type="Pfam" id="PF05662">
    <property type="entry name" value="YadA_stalk"/>
    <property type="match status" value="4"/>
</dbReference>
<feature type="domain" description="Trimeric autotransporter adhesin YadA-like stalk" evidence="1">
    <location>
        <begin position="515"/>
        <end position="551"/>
    </location>
</feature>
<dbReference type="InterPro" id="IPR008635">
    <property type="entry name" value="Coiled_stalk_dom"/>
</dbReference>
<dbReference type="Proteomes" id="UP001057336">
    <property type="component" value="Chromosome"/>
</dbReference>
<evidence type="ECO:0000313" key="2">
    <source>
        <dbReference type="EMBL" id="UTG75864.1"/>
    </source>
</evidence>
<gene>
    <name evidence="2" type="ORF">KCG53_02035</name>
</gene>
<dbReference type="Gene3D" id="1.20.5.170">
    <property type="match status" value="2"/>
</dbReference>
<organism evidence="2 3">
    <name type="scientific">Neisseria subflava</name>
    <dbReference type="NCBI Taxonomy" id="28449"/>
    <lineage>
        <taxon>Bacteria</taxon>
        <taxon>Pseudomonadati</taxon>
        <taxon>Pseudomonadota</taxon>
        <taxon>Betaproteobacteria</taxon>
        <taxon>Neisseriales</taxon>
        <taxon>Neisseriaceae</taxon>
        <taxon>Neisseria</taxon>
    </lineage>
</organism>
<dbReference type="GO" id="GO:0019867">
    <property type="term" value="C:outer membrane"/>
    <property type="evidence" value="ECO:0007669"/>
    <property type="project" value="InterPro"/>
</dbReference>
<evidence type="ECO:0000259" key="1">
    <source>
        <dbReference type="Pfam" id="PF05662"/>
    </source>
</evidence>
<dbReference type="EMBL" id="CP073118">
    <property type="protein sequence ID" value="UTG75864.1"/>
    <property type="molecule type" value="Genomic_DNA"/>
</dbReference>
<sequence length="623" mass="62640">MDAKTTVDSKGLTFNGDSGSTNIEKLGSTVTVAGDDNITTEAQDDKVTVKLNKNLVIDSVKAGDTTVNNDGVKIAGGPSLTKSGIDAAGNKVTNVAAGDLNANSKDAVNGSQLFATNQNVANNAANIAKGINFGGTTGSNNYALGDTINVKGDSNIISETVAGGAQLKLAKDITVDSVTAGDSKLNTDGLTITGGPSVTKSGIDAAGNKITNVAPGTDDADAVNYSQLKQQSAAARTEVRAGTNIKDVVKTTGANGQDIYTVNAKGTTASAGSDKVTVTATAADANNVTDYSIDLAQDTKDDIQKGVDAKTTVDSKGLTFNGDSGSTNIEKLGSTVTVAGDDNITTEAQDDKVTVKLNKNLVVDSVKAGDTTVNNDGVKIAGGPSLTKSGIDAAGNKVTNVAAGDLNANSKDAVNGSQLFATNQNVANNAANIAKGINFGGTTGSNNYALGDTINVKGDSNIISETVAGGAQLKLAKDITVDSVTAGDSKLNTDGLTITGGPSVTKSGIDAAGNKITNVAPGTDDADAVNYSQLKQQSAAARTEVRAGTNIKDVVKTTGANGQDIYTVNAKGTTASAGSDKVTVTATAADANNVTDYSIDLAQDTKDDIQKAWTPKPPLTAKA</sequence>
<name>A0A9X9I5I9_NEISU</name>
<feature type="domain" description="Trimeric autotransporter adhesin YadA-like stalk" evidence="1">
    <location>
        <begin position="397"/>
        <end position="437"/>
    </location>
</feature>
<dbReference type="Gene3D" id="6.10.250.2120">
    <property type="match status" value="2"/>
</dbReference>
<dbReference type="AlphaFoldDB" id="A0A9X9I5I9"/>
<dbReference type="InterPro" id="IPR011049">
    <property type="entry name" value="Serralysin-like_metalloprot_C"/>
</dbReference>
<feature type="domain" description="Trimeric autotransporter adhesin YadA-like stalk" evidence="1">
    <location>
        <begin position="91"/>
        <end position="131"/>
    </location>
</feature>
<reference evidence="2" key="1">
    <citation type="submission" date="2021-04" db="EMBL/GenBank/DDBJ databases">
        <title>Characterizing Neisseria spp. as novel respiratory pathobionts in bronchiectasis.</title>
        <authorList>
            <person name="Li L."/>
            <person name="Mac Aogain M."/>
            <person name="Xu T."/>
            <person name="Jaggi T.K."/>
            <person name="Chan L.Y."/>
            <person name="Keir H.R."/>
            <person name="Dicker A.J."/>
            <person name="Qu J."/>
            <person name="Liu Y."/>
            <person name="Chen H.S."/>
            <person name="Koh M.S."/>
            <person name="Ong T.H."/>
            <person name="Lim A.Y.H."/>
            <person name="Abisheganaden J."/>
            <person name="Low T.B."/>
            <person name="Oliver B.G."/>
            <person name="Tan N.S."/>
            <person name="Fang M."/>
            <person name="Chalmers J.D."/>
            <person name="Chotirmall S.H."/>
        </authorList>
    </citation>
    <scope>NUCLEOTIDE SEQUENCE</scope>
    <source>
        <strain evidence="2">CG0073</strain>
    </source>
</reference>
<feature type="domain" description="Trimeric autotransporter adhesin YadA-like stalk" evidence="1">
    <location>
        <begin position="209"/>
        <end position="245"/>
    </location>
</feature>